<reference evidence="14" key="1">
    <citation type="submission" date="2025-08" db="UniProtKB">
        <authorList>
            <consortium name="RefSeq"/>
        </authorList>
    </citation>
    <scope>IDENTIFICATION</scope>
    <source>
        <tissue evidence="14">Liver</tissue>
    </source>
</reference>
<protein>
    <recommendedName>
        <fullName evidence="2">non-specific serine/threonine protein kinase</fullName>
        <ecNumber evidence="2">2.7.11.1</ecNumber>
    </recommendedName>
</protein>
<evidence type="ECO:0000256" key="6">
    <source>
        <dbReference type="ARBA" id="ARBA00022777"/>
    </source>
</evidence>
<dbReference type="InterPro" id="IPR000719">
    <property type="entry name" value="Prot_kinase_dom"/>
</dbReference>
<evidence type="ECO:0000256" key="1">
    <source>
        <dbReference type="ARBA" id="ARBA00010886"/>
    </source>
</evidence>
<feature type="region of interest" description="Disordered" evidence="11">
    <location>
        <begin position="297"/>
        <end position="316"/>
    </location>
</feature>
<keyword evidence="5 10" id="KW-0547">Nucleotide-binding</keyword>
<dbReference type="GeneID" id="112541289"/>
<evidence type="ECO:0000259" key="12">
    <source>
        <dbReference type="PROSITE" id="PS50011"/>
    </source>
</evidence>
<dbReference type="RefSeq" id="XP_025025848.1">
    <property type="nucleotide sequence ID" value="XM_025170080.1"/>
</dbReference>
<keyword evidence="7 10" id="KW-0067">ATP-binding</keyword>
<evidence type="ECO:0000313" key="13">
    <source>
        <dbReference type="Proteomes" id="UP000695026"/>
    </source>
</evidence>
<comment type="catalytic activity">
    <reaction evidence="8">
        <text>L-threonyl-[protein] + ATP = O-phospho-L-threonyl-[protein] + ADP + H(+)</text>
        <dbReference type="Rhea" id="RHEA:46608"/>
        <dbReference type="Rhea" id="RHEA-COMP:11060"/>
        <dbReference type="Rhea" id="RHEA-COMP:11605"/>
        <dbReference type="ChEBI" id="CHEBI:15378"/>
        <dbReference type="ChEBI" id="CHEBI:30013"/>
        <dbReference type="ChEBI" id="CHEBI:30616"/>
        <dbReference type="ChEBI" id="CHEBI:61977"/>
        <dbReference type="ChEBI" id="CHEBI:456216"/>
        <dbReference type="EC" id="2.7.11.1"/>
    </reaction>
</comment>
<feature type="compositionally biased region" description="Polar residues" evidence="11">
    <location>
        <begin position="406"/>
        <end position="418"/>
    </location>
</feature>
<keyword evidence="13" id="KW-1185">Reference proteome</keyword>
<dbReference type="OrthoDB" id="248923at2759"/>
<evidence type="ECO:0000256" key="3">
    <source>
        <dbReference type="ARBA" id="ARBA00022527"/>
    </source>
</evidence>
<dbReference type="OMA" id="CYPAPLH"/>
<comment type="similarity">
    <text evidence="1">Belongs to the protein kinase superfamily. NEK Ser/Thr protein kinase family. NIMA subfamily.</text>
</comment>
<dbReference type="PANTHER" id="PTHR44899:SF3">
    <property type="entry name" value="SERINE_THREONINE-PROTEIN KINASE NEK1"/>
    <property type="match status" value="1"/>
</dbReference>
<evidence type="ECO:0000256" key="7">
    <source>
        <dbReference type="ARBA" id="ARBA00022840"/>
    </source>
</evidence>
<dbReference type="PROSITE" id="PS50011">
    <property type="entry name" value="PROTEIN_KINASE_DOM"/>
    <property type="match status" value="1"/>
</dbReference>
<dbReference type="InterPro" id="IPR051131">
    <property type="entry name" value="NEK_Ser/Thr_kinase_NIMA"/>
</dbReference>
<feature type="region of interest" description="Disordered" evidence="11">
    <location>
        <begin position="350"/>
        <end position="443"/>
    </location>
</feature>
<evidence type="ECO:0000256" key="5">
    <source>
        <dbReference type="ARBA" id="ARBA00022741"/>
    </source>
</evidence>
<feature type="compositionally biased region" description="Acidic residues" evidence="11">
    <location>
        <begin position="375"/>
        <end position="392"/>
    </location>
</feature>
<evidence type="ECO:0000256" key="9">
    <source>
        <dbReference type="ARBA" id="ARBA00048679"/>
    </source>
</evidence>
<comment type="catalytic activity">
    <reaction evidence="9">
        <text>L-seryl-[protein] + ATP = O-phospho-L-seryl-[protein] + ADP + H(+)</text>
        <dbReference type="Rhea" id="RHEA:17989"/>
        <dbReference type="Rhea" id="RHEA-COMP:9863"/>
        <dbReference type="Rhea" id="RHEA-COMP:11604"/>
        <dbReference type="ChEBI" id="CHEBI:15378"/>
        <dbReference type="ChEBI" id="CHEBI:29999"/>
        <dbReference type="ChEBI" id="CHEBI:30616"/>
        <dbReference type="ChEBI" id="CHEBI:83421"/>
        <dbReference type="ChEBI" id="CHEBI:456216"/>
        <dbReference type="EC" id="2.7.11.1"/>
    </reaction>
</comment>
<organism evidence="13 14">
    <name type="scientific">Python bivittatus</name>
    <name type="common">Burmese python</name>
    <name type="synonym">Python molurus bivittatus</name>
    <dbReference type="NCBI Taxonomy" id="176946"/>
    <lineage>
        <taxon>Eukaryota</taxon>
        <taxon>Metazoa</taxon>
        <taxon>Chordata</taxon>
        <taxon>Craniata</taxon>
        <taxon>Vertebrata</taxon>
        <taxon>Euteleostomi</taxon>
        <taxon>Lepidosauria</taxon>
        <taxon>Squamata</taxon>
        <taxon>Bifurcata</taxon>
        <taxon>Unidentata</taxon>
        <taxon>Episquamata</taxon>
        <taxon>Toxicofera</taxon>
        <taxon>Serpentes</taxon>
        <taxon>Henophidia</taxon>
        <taxon>Pythonidae</taxon>
        <taxon>Python</taxon>
    </lineage>
</organism>
<dbReference type="AlphaFoldDB" id="A0A9F5J2B0"/>
<dbReference type="PROSITE" id="PS00107">
    <property type="entry name" value="PROTEIN_KINASE_ATP"/>
    <property type="match status" value="1"/>
</dbReference>
<keyword evidence="4" id="KW-0808">Transferase</keyword>
<dbReference type="SUPFAM" id="SSF56112">
    <property type="entry name" value="Protein kinase-like (PK-like)"/>
    <property type="match status" value="1"/>
</dbReference>
<keyword evidence="3" id="KW-0723">Serine/threonine-protein kinase</keyword>
<evidence type="ECO:0000256" key="11">
    <source>
        <dbReference type="SAM" id="MobiDB-lite"/>
    </source>
</evidence>
<evidence type="ECO:0000256" key="4">
    <source>
        <dbReference type="ARBA" id="ARBA00022679"/>
    </source>
</evidence>
<feature type="domain" description="Protein kinase" evidence="12">
    <location>
        <begin position="4"/>
        <end position="259"/>
    </location>
</feature>
<evidence type="ECO:0000256" key="2">
    <source>
        <dbReference type="ARBA" id="ARBA00012513"/>
    </source>
</evidence>
<dbReference type="InterPro" id="IPR017441">
    <property type="entry name" value="Protein_kinase_ATP_BS"/>
</dbReference>
<dbReference type="InterPro" id="IPR008271">
    <property type="entry name" value="Ser/Thr_kinase_AS"/>
</dbReference>
<name>A0A9F5J2B0_PYTBI</name>
<accession>A0A9F5J2B0</accession>
<feature type="compositionally biased region" description="Basic and acidic residues" evidence="11">
    <location>
        <begin position="434"/>
        <end position="443"/>
    </location>
</feature>
<dbReference type="GO" id="GO:0004674">
    <property type="term" value="F:protein serine/threonine kinase activity"/>
    <property type="evidence" value="ECO:0007669"/>
    <property type="project" value="UniProtKB-KW"/>
</dbReference>
<dbReference type="Gene3D" id="1.10.510.10">
    <property type="entry name" value="Transferase(Phosphotransferase) domain 1"/>
    <property type="match status" value="1"/>
</dbReference>
<sequence length="509" mass="56343">MEQYEPIFSIGQGSSAEVFLMRNARTKQLFAVKKVRTVPGKRLRSKEAILREVAILRQLQHPHVVACHDHFLDTEEAHVFIVQEYCDGGSLDQHIRKGGPFPESVIMQWFVQLAMAVRYIHTLKILHRDIKASNVFLTQTWILKLGDFGISKVMDGTLELASTFVGTPYYLSPELCRDLPYSSKADIWALGCVLFEMCALQPPFQAFSLISLFHKIVNCSPSPVPACYPAPLHGLIQTILQKDPEARPSASTILALPYVQQHLSLYFLHRDPRLPCQLQPETFPEREGVKRRLSEAVPDGALDSPSGEAGAPGPAWLPSLQPCWDLEDSPSVCSSSSGSQYSADFEVTSASSVSSSSDEDLPVHTDATEMATESSSEENWDPGDFEDSEEAALAEAVDNLEWAMQENRSSPALGSSQKRIGDFGGSDSSSFTSKDSEHLSCSEDSEHAEVCHLLQQLNLKHGEGNARCNPKRMEQKVRLEDGVPPTYSQKHLTANSPLPELATNYSKRN</sequence>
<dbReference type="SMART" id="SM00220">
    <property type="entry name" value="S_TKc"/>
    <property type="match status" value="1"/>
</dbReference>
<feature type="binding site" evidence="10">
    <location>
        <position position="41"/>
    </location>
    <ligand>
        <name>ATP</name>
        <dbReference type="ChEBI" id="CHEBI:30616"/>
    </ligand>
</feature>
<dbReference type="PANTHER" id="PTHR44899">
    <property type="entry name" value="CAMK FAMILY PROTEIN KINASE"/>
    <property type="match status" value="1"/>
</dbReference>
<dbReference type="CDD" id="cd08215">
    <property type="entry name" value="STKc_Nek"/>
    <property type="match status" value="1"/>
</dbReference>
<dbReference type="Pfam" id="PF00069">
    <property type="entry name" value="Pkinase"/>
    <property type="match status" value="1"/>
</dbReference>
<dbReference type="Proteomes" id="UP000695026">
    <property type="component" value="Unplaced"/>
</dbReference>
<evidence type="ECO:0000256" key="8">
    <source>
        <dbReference type="ARBA" id="ARBA00047899"/>
    </source>
</evidence>
<dbReference type="PROSITE" id="PS00108">
    <property type="entry name" value="PROTEIN_KINASE_ST"/>
    <property type="match status" value="1"/>
</dbReference>
<evidence type="ECO:0000313" key="14">
    <source>
        <dbReference type="RefSeq" id="XP_025025848.1"/>
    </source>
</evidence>
<gene>
    <name evidence="14" type="primary">LOC112541289</name>
</gene>
<keyword evidence="6" id="KW-0418">Kinase</keyword>
<dbReference type="GO" id="GO:0005524">
    <property type="term" value="F:ATP binding"/>
    <property type="evidence" value="ECO:0007669"/>
    <property type="project" value="UniProtKB-UniRule"/>
</dbReference>
<dbReference type="EC" id="2.7.11.1" evidence="2"/>
<feature type="compositionally biased region" description="Polar residues" evidence="11">
    <location>
        <begin position="486"/>
        <end position="496"/>
    </location>
</feature>
<feature type="region of interest" description="Disordered" evidence="11">
    <location>
        <begin position="479"/>
        <end position="509"/>
    </location>
</feature>
<dbReference type="InterPro" id="IPR011009">
    <property type="entry name" value="Kinase-like_dom_sf"/>
</dbReference>
<evidence type="ECO:0000256" key="10">
    <source>
        <dbReference type="PROSITE-ProRule" id="PRU10141"/>
    </source>
</evidence>
<proteinExistence type="inferred from homology"/>
<dbReference type="KEGG" id="pbi:112541289"/>